<comment type="caution">
    <text evidence="7">The sequence shown here is derived from an EMBL/GenBank/DDBJ whole genome shotgun (WGS) entry which is preliminary data.</text>
</comment>
<evidence type="ECO:0000313" key="7">
    <source>
        <dbReference type="EMBL" id="OQV17418.1"/>
    </source>
</evidence>
<keyword evidence="4" id="KW-0443">Lipid metabolism</keyword>
<comment type="subcellular location">
    <subcellularLocation>
        <location evidence="1">Cytoplasm</location>
    </subcellularLocation>
</comment>
<dbReference type="InterPro" id="IPR015359">
    <property type="entry name" value="PLC_EF-hand-like"/>
</dbReference>
<dbReference type="Gene3D" id="1.10.238.10">
    <property type="entry name" value="EF-hand"/>
    <property type="match status" value="2"/>
</dbReference>
<organism evidence="7 8">
    <name type="scientific">Hypsibius exemplaris</name>
    <name type="common">Freshwater tardigrade</name>
    <dbReference type="NCBI Taxonomy" id="2072580"/>
    <lineage>
        <taxon>Eukaryota</taxon>
        <taxon>Metazoa</taxon>
        <taxon>Ecdysozoa</taxon>
        <taxon>Tardigrada</taxon>
        <taxon>Eutardigrada</taxon>
        <taxon>Parachela</taxon>
        <taxon>Hypsibioidea</taxon>
        <taxon>Hypsibiidae</taxon>
        <taxon>Hypsibius</taxon>
    </lineage>
</organism>
<dbReference type="EC" id="3.1.4.11" evidence="4"/>
<keyword evidence="4" id="KW-0378">Hydrolase</keyword>
<feature type="domain" description="C2" evidence="5">
    <location>
        <begin position="645"/>
        <end position="767"/>
    </location>
</feature>
<comment type="catalytic activity">
    <reaction evidence="4">
        <text>a 1,2-diacyl-sn-glycero-3-phospho-(1D-myo-inositol-4,5-bisphosphate) + H2O = 1D-myo-inositol 1,4,5-trisphosphate + a 1,2-diacyl-sn-glycerol + H(+)</text>
        <dbReference type="Rhea" id="RHEA:33179"/>
        <dbReference type="ChEBI" id="CHEBI:15377"/>
        <dbReference type="ChEBI" id="CHEBI:15378"/>
        <dbReference type="ChEBI" id="CHEBI:17815"/>
        <dbReference type="ChEBI" id="CHEBI:58456"/>
        <dbReference type="ChEBI" id="CHEBI:203600"/>
        <dbReference type="EC" id="3.1.4.11"/>
    </reaction>
</comment>
<dbReference type="EMBL" id="MTYJ01000061">
    <property type="protein sequence ID" value="OQV17418.1"/>
    <property type="molecule type" value="Genomic_DNA"/>
</dbReference>
<name>A0A1W0WQD7_HYPEX</name>
<dbReference type="GO" id="GO:0005737">
    <property type="term" value="C:cytoplasm"/>
    <property type="evidence" value="ECO:0007669"/>
    <property type="project" value="UniProtKB-SubCell"/>
</dbReference>
<dbReference type="GO" id="GO:0035556">
    <property type="term" value="P:intracellular signal transduction"/>
    <property type="evidence" value="ECO:0007669"/>
    <property type="project" value="InterPro"/>
</dbReference>
<dbReference type="SMART" id="SM00149">
    <property type="entry name" value="PLCYc"/>
    <property type="match status" value="1"/>
</dbReference>
<dbReference type="PROSITE" id="PS50008">
    <property type="entry name" value="PIPLC_Y_DOMAIN"/>
    <property type="match status" value="1"/>
</dbReference>
<dbReference type="Gene3D" id="2.30.29.30">
    <property type="entry name" value="Pleckstrin-homology domain (PH domain)/Phosphotyrosine-binding domain (PTB)"/>
    <property type="match status" value="1"/>
</dbReference>
<reference evidence="8" key="1">
    <citation type="submission" date="2017-01" db="EMBL/GenBank/DDBJ databases">
        <title>Comparative genomics of anhydrobiosis in the tardigrade Hypsibius dujardini.</title>
        <authorList>
            <person name="Yoshida Y."/>
            <person name="Koutsovoulos G."/>
            <person name="Laetsch D."/>
            <person name="Stevens L."/>
            <person name="Kumar S."/>
            <person name="Horikawa D."/>
            <person name="Ishino K."/>
            <person name="Komine S."/>
            <person name="Tomita M."/>
            <person name="Blaxter M."/>
            <person name="Arakawa K."/>
        </authorList>
    </citation>
    <scope>NUCLEOTIDE SEQUENCE [LARGE SCALE GENOMIC DNA]</scope>
    <source>
        <strain evidence="8">Z151</strain>
    </source>
</reference>
<evidence type="ECO:0000259" key="5">
    <source>
        <dbReference type="PROSITE" id="PS50004"/>
    </source>
</evidence>
<dbReference type="SUPFAM" id="SSF47473">
    <property type="entry name" value="EF-hand"/>
    <property type="match status" value="1"/>
</dbReference>
<dbReference type="SMART" id="SM00239">
    <property type="entry name" value="C2"/>
    <property type="match status" value="1"/>
</dbReference>
<evidence type="ECO:0000259" key="6">
    <source>
        <dbReference type="PROSITE" id="PS50008"/>
    </source>
</evidence>
<keyword evidence="2" id="KW-0963">Cytoplasm</keyword>
<dbReference type="SUPFAM" id="SSF50729">
    <property type="entry name" value="PH domain-like"/>
    <property type="match status" value="1"/>
</dbReference>
<dbReference type="PANTHER" id="PTHR10336">
    <property type="entry name" value="PHOSPHOINOSITIDE-SPECIFIC PHOSPHOLIPASE C FAMILY PROTEIN"/>
    <property type="match status" value="1"/>
</dbReference>
<proteinExistence type="predicted"/>
<keyword evidence="4" id="KW-0442">Lipid degradation</keyword>
<dbReference type="GO" id="GO:0004435">
    <property type="term" value="F:phosphatidylinositol-4,5-bisphosphate phospholipase C activity"/>
    <property type="evidence" value="ECO:0007669"/>
    <property type="project" value="UniProtKB-EC"/>
</dbReference>
<keyword evidence="8" id="KW-1185">Reference proteome</keyword>
<dbReference type="InterPro" id="IPR001711">
    <property type="entry name" value="PLipase_C_Pinositol-sp_Y"/>
</dbReference>
<sequence length="787" mass="89735">MASDNETSVRVDEGAVAEEEANYRKAVENLMRGSDLLKLHPLRTLKRSFSLEADHENIVYRAPFGIGLWTGLTKTTINLRSVKEIREGYATDVFNRKEKSADFCAKHPPELCFSFVMTSGQTVDLIASDRETREMWILVTRKLIDQAQQAKREERLEKWLIKQFYSADVSGDGFLNFEECMLLLAKMNLQFSREQAEIIFKAAGVLKLKNRSEVLDVNGFHRFYVRLSARPELRALFKRYAWKRGPTWTLENLYRFLVDEQKEWEGQSDIGQDLAETCGWMVETFEPLEENKTLNLLSFAGFRNLMLNSRQMIFSPRCQMVYQDMTHPLQHYFIASSHNTYLVDKQLMGSSSIEGYIDTVLTGCRCLELDCWDGPNGEPMITHGYTMSSKMDFKHALVVLRDYGFKTSEYPLILSLENHCSAPQQQKMAHYLKEIFAERLFTATKADTERLTLPSPEELRGCVFIVAKKLPDGLPDDALEYAEGDVQSKTATGVLNGNKLGNVLQSINNLAQAPVGLLAASKVAKELSDCVFVREVPFRGFVVAKDNGHSHAMDNIPEPKMRSLVQDSREEFIRHTQRHLVRVYPDGLRTDSSNMNPIPAMASGCQIVAFNYQNKSRETQVYRALFADNGGCGYLLKPEFMRQSPPGFPDISQGSVRPLRLKVRVISAQQLPKLVATSDKDITDPYVVVEVFGSDRDMKICNTNSVQNNGFNPTWEEEFHFRVHDPNLAVLRFEVRDMDRRTRDVIGQYSIAVGCVQEGFRHVPLLDSQEQPLDLTTLFVHIEKTVR</sequence>
<dbReference type="OrthoDB" id="269822at2759"/>
<gene>
    <name evidence="7" type="ORF">BV898_08521</name>
</gene>
<dbReference type="Gene3D" id="3.20.20.190">
    <property type="entry name" value="Phosphatidylinositol (PI) phosphodiesterase"/>
    <property type="match status" value="1"/>
</dbReference>
<dbReference type="InterPro" id="IPR011992">
    <property type="entry name" value="EF-hand-dom_pair"/>
</dbReference>
<dbReference type="CDD" id="cd00275">
    <property type="entry name" value="C2_PLC_like"/>
    <property type="match status" value="1"/>
</dbReference>
<dbReference type="Pfam" id="PF09279">
    <property type="entry name" value="EF-hand_like"/>
    <property type="match status" value="1"/>
</dbReference>
<keyword evidence="3" id="KW-0807">Transducer</keyword>
<protein>
    <recommendedName>
        <fullName evidence="4">Phosphoinositide phospholipase C</fullName>
        <ecNumber evidence="4">3.1.4.11</ecNumber>
    </recommendedName>
</protein>
<evidence type="ECO:0000256" key="3">
    <source>
        <dbReference type="ARBA" id="ARBA00023224"/>
    </source>
</evidence>
<dbReference type="Pfam" id="PF00168">
    <property type="entry name" value="C2"/>
    <property type="match status" value="1"/>
</dbReference>
<dbReference type="Proteomes" id="UP000192578">
    <property type="component" value="Unassembled WGS sequence"/>
</dbReference>
<evidence type="ECO:0000256" key="4">
    <source>
        <dbReference type="RuleBase" id="RU361133"/>
    </source>
</evidence>
<dbReference type="InterPro" id="IPR000909">
    <property type="entry name" value="PLipase_C_PInositol-sp_X_dom"/>
</dbReference>
<dbReference type="InterPro" id="IPR000008">
    <property type="entry name" value="C2_dom"/>
</dbReference>
<dbReference type="FunFam" id="1.10.238.10:FF:000005">
    <property type="entry name" value="Phosphoinositide phospholipase C"/>
    <property type="match status" value="1"/>
</dbReference>
<dbReference type="GO" id="GO:0016042">
    <property type="term" value="P:lipid catabolic process"/>
    <property type="evidence" value="ECO:0007669"/>
    <property type="project" value="UniProtKB-KW"/>
</dbReference>
<dbReference type="InterPro" id="IPR017946">
    <property type="entry name" value="PLC-like_Pdiesterase_TIM-brl"/>
</dbReference>
<dbReference type="SMART" id="SM00148">
    <property type="entry name" value="PLCXc"/>
    <property type="match status" value="1"/>
</dbReference>
<dbReference type="InterPro" id="IPR001192">
    <property type="entry name" value="PI-PLC_fam"/>
</dbReference>
<dbReference type="SUPFAM" id="SSF51695">
    <property type="entry name" value="PLC-like phosphodiesterases"/>
    <property type="match status" value="1"/>
</dbReference>
<evidence type="ECO:0000256" key="1">
    <source>
        <dbReference type="ARBA" id="ARBA00004496"/>
    </source>
</evidence>
<dbReference type="GO" id="GO:0005886">
    <property type="term" value="C:plasma membrane"/>
    <property type="evidence" value="ECO:0007669"/>
    <property type="project" value="TreeGrafter"/>
</dbReference>
<dbReference type="InterPro" id="IPR035892">
    <property type="entry name" value="C2_domain_sf"/>
</dbReference>
<evidence type="ECO:0000313" key="8">
    <source>
        <dbReference type="Proteomes" id="UP000192578"/>
    </source>
</evidence>
<dbReference type="PRINTS" id="PR00390">
    <property type="entry name" value="PHPHLIPASEC"/>
</dbReference>
<dbReference type="PANTHER" id="PTHR10336:SF209">
    <property type="entry name" value="PHOSPHOINOSITIDE PHOSPHOLIPASE C"/>
    <property type="match status" value="1"/>
</dbReference>
<dbReference type="PROSITE" id="PS50004">
    <property type="entry name" value="C2"/>
    <property type="match status" value="1"/>
</dbReference>
<dbReference type="PROSITE" id="PS50007">
    <property type="entry name" value="PIPLC_X_DOMAIN"/>
    <property type="match status" value="1"/>
</dbReference>
<dbReference type="Pfam" id="PF00387">
    <property type="entry name" value="PI-PLC-Y"/>
    <property type="match status" value="1"/>
</dbReference>
<feature type="domain" description="PI-PLC Y-box" evidence="6">
    <location>
        <begin position="531"/>
        <end position="642"/>
    </location>
</feature>
<evidence type="ECO:0000256" key="2">
    <source>
        <dbReference type="ARBA" id="ARBA00022490"/>
    </source>
</evidence>
<dbReference type="Gene3D" id="2.60.40.150">
    <property type="entry name" value="C2 domain"/>
    <property type="match status" value="1"/>
</dbReference>
<dbReference type="Pfam" id="PF00388">
    <property type="entry name" value="PI-PLC-X"/>
    <property type="match status" value="1"/>
</dbReference>
<dbReference type="AlphaFoldDB" id="A0A1W0WQD7"/>
<dbReference type="InterPro" id="IPR011993">
    <property type="entry name" value="PH-like_dom_sf"/>
</dbReference>
<accession>A0A1W0WQD7</accession>
<dbReference type="SUPFAM" id="SSF49562">
    <property type="entry name" value="C2 domain (Calcium/lipid-binding domain, CaLB)"/>
    <property type="match status" value="1"/>
</dbReference>